<dbReference type="CDD" id="cd07246">
    <property type="entry name" value="VOC_like"/>
    <property type="match status" value="1"/>
</dbReference>
<dbReference type="PANTHER" id="PTHR34109:SF1">
    <property type="entry name" value="VOC DOMAIN-CONTAINING PROTEIN"/>
    <property type="match status" value="1"/>
</dbReference>
<dbReference type="Gene3D" id="3.30.720.110">
    <property type="match status" value="1"/>
</dbReference>
<dbReference type="RefSeq" id="WP_109719110.1">
    <property type="nucleotide sequence ID" value="NZ_QEQK01000003.1"/>
</dbReference>
<dbReference type="OrthoDB" id="9795306at2"/>
<dbReference type="Proteomes" id="UP000251800">
    <property type="component" value="Unassembled WGS sequence"/>
</dbReference>
<evidence type="ECO:0000313" key="2">
    <source>
        <dbReference type="EMBL" id="PWN57029.1"/>
    </source>
</evidence>
<gene>
    <name evidence="2" type="ORF">DEH80_03570</name>
</gene>
<evidence type="ECO:0000313" key="3">
    <source>
        <dbReference type="Proteomes" id="UP000251800"/>
    </source>
</evidence>
<dbReference type="InterPro" id="IPR004360">
    <property type="entry name" value="Glyas_Fos-R_dOase_dom"/>
</dbReference>
<dbReference type="Gene3D" id="3.30.720.120">
    <property type="match status" value="1"/>
</dbReference>
<feature type="domain" description="VOC" evidence="1">
    <location>
        <begin position="9"/>
        <end position="134"/>
    </location>
</feature>
<keyword evidence="3" id="KW-1185">Reference proteome</keyword>
<dbReference type="Pfam" id="PF00903">
    <property type="entry name" value="Glyoxalase"/>
    <property type="match status" value="1"/>
</dbReference>
<dbReference type="InterPro" id="IPR029068">
    <property type="entry name" value="Glyas_Bleomycin-R_OHBP_Dase"/>
</dbReference>
<dbReference type="EMBL" id="QEQK01000003">
    <property type="protein sequence ID" value="PWN57029.1"/>
    <property type="molecule type" value="Genomic_DNA"/>
</dbReference>
<dbReference type="AlphaFoldDB" id="A0A363UNL3"/>
<dbReference type="PANTHER" id="PTHR34109">
    <property type="entry name" value="BNAUNNG04460D PROTEIN-RELATED"/>
    <property type="match status" value="1"/>
</dbReference>
<reference evidence="2 3" key="1">
    <citation type="submission" date="2018-05" db="EMBL/GenBank/DDBJ databases">
        <title>Abyssibacter profundi OUC007T gen. nov., sp. nov, a marine bacterium isolated from seawater of the Mariana Trench.</title>
        <authorList>
            <person name="Zhou S."/>
        </authorList>
    </citation>
    <scope>NUCLEOTIDE SEQUENCE [LARGE SCALE GENOMIC DNA]</scope>
    <source>
        <strain evidence="2 3">OUC007</strain>
    </source>
</reference>
<name>A0A363UNL3_9GAMM</name>
<proteinExistence type="predicted"/>
<dbReference type="PROSITE" id="PS51819">
    <property type="entry name" value="VOC"/>
    <property type="match status" value="1"/>
</dbReference>
<comment type="caution">
    <text evidence="2">The sequence shown here is derived from an EMBL/GenBank/DDBJ whole genome shotgun (WGS) entry which is preliminary data.</text>
</comment>
<protein>
    <submittedName>
        <fullName evidence="2">Glyoxalase</fullName>
    </submittedName>
</protein>
<sequence>MTVPAIPAGYHSVTPYLFVSGASEAIAFYIEAFGAEEVMRLPTADGLIMHAEIRIGDSHIMVADAMQEAGVDSPDTLGGVSSSLMLYVDDVDAVYQRAINAGATELRAIEDQFWGDRMGTVVDPFGHQWSIATHIENVDDDEVQRRFTAMMDAMSGSD</sequence>
<evidence type="ECO:0000259" key="1">
    <source>
        <dbReference type="PROSITE" id="PS51819"/>
    </source>
</evidence>
<accession>A0A363UNL3</accession>
<dbReference type="SUPFAM" id="SSF54593">
    <property type="entry name" value="Glyoxalase/Bleomycin resistance protein/Dihydroxybiphenyl dioxygenase"/>
    <property type="match status" value="1"/>
</dbReference>
<organism evidence="2 3">
    <name type="scientific">Abyssibacter profundi</name>
    <dbReference type="NCBI Taxonomy" id="2182787"/>
    <lineage>
        <taxon>Bacteria</taxon>
        <taxon>Pseudomonadati</taxon>
        <taxon>Pseudomonadota</taxon>
        <taxon>Gammaproteobacteria</taxon>
        <taxon>Chromatiales</taxon>
        <taxon>Oceanococcaceae</taxon>
        <taxon>Abyssibacter</taxon>
    </lineage>
</organism>
<dbReference type="InterPro" id="IPR037523">
    <property type="entry name" value="VOC_core"/>
</dbReference>